<evidence type="ECO:0000259" key="4">
    <source>
        <dbReference type="PROSITE" id="PS50995"/>
    </source>
</evidence>
<evidence type="ECO:0000256" key="1">
    <source>
        <dbReference type="ARBA" id="ARBA00023015"/>
    </source>
</evidence>
<dbReference type="InterPro" id="IPR000835">
    <property type="entry name" value="HTH_MarR-typ"/>
</dbReference>
<dbReference type="PANTHER" id="PTHR42756">
    <property type="entry name" value="TRANSCRIPTIONAL REGULATOR, MARR"/>
    <property type="match status" value="1"/>
</dbReference>
<dbReference type="SUPFAM" id="SSF46785">
    <property type="entry name" value="Winged helix' DNA-binding domain"/>
    <property type="match status" value="1"/>
</dbReference>
<evidence type="ECO:0000313" key="5">
    <source>
        <dbReference type="EMBL" id="KEA62230.1"/>
    </source>
</evidence>
<dbReference type="GO" id="GO:0003700">
    <property type="term" value="F:DNA-binding transcription factor activity"/>
    <property type="evidence" value="ECO:0007669"/>
    <property type="project" value="InterPro"/>
</dbReference>
<keyword evidence="1" id="KW-0805">Transcription regulation</keyword>
<dbReference type="PATRIC" id="fig|1232683.4.peg.3832"/>
<keyword evidence="3" id="KW-0804">Transcription</keyword>
<dbReference type="InterPro" id="IPR023187">
    <property type="entry name" value="Tscrpt_reg_MarR-type_CS"/>
</dbReference>
<dbReference type="EMBL" id="JMQN01000057">
    <property type="protein sequence ID" value="KEA62230.1"/>
    <property type="molecule type" value="Genomic_DNA"/>
</dbReference>
<dbReference type="RefSeq" id="WP_036191581.1">
    <property type="nucleotide sequence ID" value="NZ_JMQN01000057.1"/>
</dbReference>
<dbReference type="Proteomes" id="UP000028252">
    <property type="component" value="Unassembled WGS sequence"/>
</dbReference>
<protein>
    <submittedName>
        <fullName evidence="5">Transcriptional regulator, MarR family</fullName>
    </submittedName>
</protein>
<dbReference type="eggNOG" id="COG1846">
    <property type="taxonomic scope" value="Bacteria"/>
</dbReference>
<reference evidence="5 6" key="1">
    <citation type="submission" date="2014-04" db="EMBL/GenBank/DDBJ databases">
        <title>Marinobacterium kochiensis sp. nov., isolated from sediment sample collected from Kochi backwaters in Kerala, India.</title>
        <authorList>
            <person name="Singh A."/>
            <person name="Pinnaka A.K."/>
        </authorList>
    </citation>
    <scope>NUCLEOTIDE SEQUENCE [LARGE SCALE GENOMIC DNA]</scope>
    <source>
        <strain evidence="5 6">AK27</strain>
    </source>
</reference>
<feature type="domain" description="HTH marR-type" evidence="4">
    <location>
        <begin position="9"/>
        <end position="142"/>
    </location>
</feature>
<dbReference type="PROSITE" id="PS50995">
    <property type="entry name" value="HTH_MARR_2"/>
    <property type="match status" value="1"/>
</dbReference>
<proteinExistence type="predicted"/>
<keyword evidence="2" id="KW-0238">DNA-binding</keyword>
<dbReference type="PRINTS" id="PR00598">
    <property type="entry name" value="HTHMARR"/>
</dbReference>
<accession>A0A081FUM5</accession>
<dbReference type="OrthoDB" id="5296557at2"/>
<comment type="caution">
    <text evidence="5">The sequence shown here is derived from an EMBL/GenBank/DDBJ whole genome shotgun (WGS) entry which is preliminary data.</text>
</comment>
<dbReference type="InterPro" id="IPR036390">
    <property type="entry name" value="WH_DNA-bd_sf"/>
</dbReference>
<dbReference type="PROSITE" id="PS01117">
    <property type="entry name" value="HTH_MARR_1"/>
    <property type="match status" value="1"/>
</dbReference>
<evidence type="ECO:0000313" key="6">
    <source>
        <dbReference type="Proteomes" id="UP000028252"/>
    </source>
</evidence>
<name>A0A081FUM5_9GAMM</name>
<sequence length="153" mass="17535">MSHHQASARIRFGYRFVTLSRRWRRFVDMRLAEAGLTDATWVPLMHLAQSGDGVSQKLLAERAGIDTSTLVRLIDILAKKELLERREDPEDRRARKIYLTTAGKAQIDAIRATLETAEAEALGDLSDVELEKMMEWIEVIEQRLMNKIEEARG</sequence>
<evidence type="ECO:0000256" key="3">
    <source>
        <dbReference type="ARBA" id="ARBA00023163"/>
    </source>
</evidence>
<dbReference type="AlphaFoldDB" id="A0A081FUM5"/>
<dbReference type="PANTHER" id="PTHR42756:SF1">
    <property type="entry name" value="TRANSCRIPTIONAL REPRESSOR OF EMRAB OPERON"/>
    <property type="match status" value="1"/>
</dbReference>
<keyword evidence="6" id="KW-1185">Reference proteome</keyword>
<dbReference type="Pfam" id="PF12802">
    <property type="entry name" value="MarR_2"/>
    <property type="match status" value="1"/>
</dbReference>
<dbReference type="InterPro" id="IPR036388">
    <property type="entry name" value="WH-like_DNA-bd_sf"/>
</dbReference>
<evidence type="ECO:0000256" key="2">
    <source>
        <dbReference type="ARBA" id="ARBA00023125"/>
    </source>
</evidence>
<dbReference type="Gene3D" id="1.10.10.10">
    <property type="entry name" value="Winged helix-like DNA-binding domain superfamily/Winged helix DNA-binding domain"/>
    <property type="match status" value="1"/>
</dbReference>
<dbReference type="SMART" id="SM00347">
    <property type="entry name" value="HTH_MARR"/>
    <property type="match status" value="1"/>
</dbReference>
<organism evidence="5 6">
    <name type="scientific">Marinobacterium lacunae</name>
    <dbReference type="NCBI Taxonomy" id="1232683"/>
    <lineage>
        <taxon>Bacteria</taxon>
        <taxon>Pseudomonadati</taxon>
        <taxon>Pseudomonadota</taxon>
        <taxon>Gammaproteobacteria</taxon>
        <taxon>Oceanospirillales</taxon>
        <taxon>Oceanospirillaceae</taxon>
        <taxon>Marinobacterium</taxon>
    </lineage>
</organism>
<dbReference type="STRING" id="1232683.ADIMK_3891"/>
<gene>
    <name evidence="5" type="ORF">ADIMK_3891</name>
</gene>
<dbReference type="GO" id="GO:0003677">
    <property type="term" value="F:DNA binding"/>
    <property type="evidence" value="ECO:0007669"/>
    <property type="project" value="UniProtKB-KW"/>
</dbReference>